<gene>
    <name evidence="1" type="ORF">POJ06DRAFT_213346</name>
</gene>
<dbReference type="RefSeq" id="XP_056041543.1">
    <property type="nucleotide sequence ID" value="XM_056185486.1"/>
</dbReference>
<evidence type="ECO:0008006" key="3">
    <source>
        <dbReference type="Google" id="ProtNLM"/>
    </source>
</evidence>
<feature type="non-terminal residue" evidence="1">
    <location>
        <position position="207"/>
    </location>
</feature>
<comment type="caution">
    <text evidence="1">The sequence shown here is derived from an EMBL/GenBank/DDBJ whole genome shotgun (WGS) entry which is preliminary data.</text>
</comment>
<keyword evidence="2" id="KW-1185">Reference proteome</keyword>
<organism evidence="1 2">
    <name type="scientific">Lipomyces tetrasporus</name>
    <dbReference type="NCBI Taxonomy" id="54092"/>
    <lineage>
        <taxon>Eukaryota</taxon>
        <taxon>Fungi</taxon>
        <taxon>Dikarya</taxon>
        <taxon>Ascomycota</taxon>
        <taxon>Saccharomycotina</taxon>
        <taxon>Lipomycetes</taxon>
        <taxon>Lipomycetales</taxon>
        <taxon>Lipomycetaceae</taxon>
        <taxon>Lipomyces</taxon>
    </lineage>
</organism>
<dbReference type="AlphaFoldDB" id="A0AAD7VQG6"/>
<reference evidence="1" key="1">
    <citation type="submission" date="2023-03" db="EMBL/GenBank/DDBJ databases">
        <title>Near-Complete genome sequence of Lipomyces tetrasporous NRRL Y-64009, an oleaginous yeast capable of growing on lignocellulosic hydrolysates.</title>
        <authorList>
            <consortium name="Lawrence Berkeley National Laboratory"/>
            <person name="Jagtap S.S."/>
            <person name="Liu J.-J."/>
            <person name="Walukiewicz H.E."/>
            <person name="Pangilinan J."/>
            <person name="Lipzen A."/>
            <person name="Ahrendt S."/>
            <person name="Koriabine M."/>
            <person name="Cobaugh K."/>
            <person name="Salamov A."/>
            <person name="Yoshinaga Y."/>
            <person name="Ng V."/>
            <person name="Daum C."/>
            <person name="Grigoriev I.V."/>
            <person name="Slininger P.J."/>
            <person name="Dien B.S."/>
            <person name="Jin Y.-S."/>
            <person name="Rao C.V."/>
        </authorList>
    </citation>
    <scope>NUCLEOTIDE SEQUENCE</scope>
    <source>
        <strain evidence="1">NRRL Y-64009</strain>
    </source>
</reference>
<accession>A0AAD7VQG6</accession>
<sequence>METRGNRLDYLALNDGYESQPDTRYPGSSSSHYSISQSELYTEIDPILQLSDSKILPSESVSQPQSLNSIIAGSSVSQKGPKESWFWQYFTCTETRSEWFDNRTKKRKFVDRIIQCAVVDDGTGKECNWSTTDSKRQSSSTNIVRHLREAHSILPSGAKQVVAPSKATITGFLKKGKENANLTHQQILEKNIIRWVVASCQIFTVIE</sequence>
<evidence type="ECO:0000313" key="1">
    <source>
        <dbReference type="EMBL" id="KAJ8098093.1"/>
    </source>
</evidence>
<name>A0AAD7VQG6_9ASCO</name>
<dbReference type="EMBL" id="JARPMG010000009">
    <property type="protein sequence ID" value="KAJ8098093.1"/>
    <property type="molecule type" value="Genomic_DNA"/>
</dbReference>
<evidence type="ECO:0000313" key="2">
    <source>
        <dbReference type="Proteomes" id="UP001217417"/>
    </source>
</evidence>
<dbReference type="GeneID" id="80880652"/>
<dbReference type="Proteomes" id="UP001217417">
    <property type="component" value="Unassembled WGS sequence"/>
</dbReference>
<protein>
    <recommendedName>
        <fullName evidence="3">BED-type domain-containing protein</fullName>
    </recommendedName>
</protein>
<proteinExistence type="predicted"/>